<dbReference type="InterPro" id="IPR036010">
    <property type="entry name" value="2Fe-2S_ferredoxin-like_sf"/>
</dbReference>
<gene>
    <name evidence="8" type="ORF">HAQ05_14180</name>
</gene>
<dbReference type="Gene3D" id="2.20.25.90">
    <property type="entry name" value="ADC-like domains"/>
    <property type="match status" value="1"/>
</dbReference>
<dbReference type="InterPro" id="IPR008333">
    <property type="entry name" value="Cbr1-like_FAD-bd_dom"/>
</dbReference>
<dbReference type="SUPFAM" id="SSF53706">
    <property type="entry name" value="Formate dehydrogenase/DMSO reductase, domains 1-3"/>
    <property type="match status" value="1"/>
</dbReference>
<dbReference type="PROSITE" id="PS51669">
    <property type="entry name" value="4FE4S_MOW_BIS_MGD"/>
    <property type="match status" value="1"/>
</dbReference>
<dbReference type="RefSeq" id="WP_190421643.1">
    <property type="nucleotide sequence ID" value="NZ_JAAOCA010000016.1"/>
</dbReference>
<dbReference type="PROSITE" id="PS51085">
    <property type="entry name" value="2FE2S_FER_2"/>
    <property type="match status" value="1"/>
</dbReference>
<keyword evidence="3" id="KW-0408">Iron</keyword>
<feature type="domain" description="2Fe-2S ferredoxin-type" evidence="5">
    <location>
        <begin position="1047"/>
        <end position="1127"/>
    </location>
</feature>
<sequence length="1127" mass="122602">MAEKFRGYCTLCRSRCGSINQVENGRLIKVTPDPEHPTGGALCAKGRSAPEHVRSPLRLTHPMKRCAPRGAVDPGWVEISWDDALSTIANRLTKTRAARGAEAVAFAVTTPSGTPMVDSYEWVERFIRCFGSPNLIYAVEVCGWHKDYAHALTFGRGIGVPDVDHADTVVLWGHNPARTWLAQATRIAAARQRGAKLVVVDPKMDGSGEQADLWMNVRPGADAALALGAIRHLLSSNRFDVEFVNQWTSAPFLVDLGTGLLLRGTDLGDTSDSPLVFSSCENKAIPCPAPSRLEQADLRAEGSLITANGQLTHYASVLLLLERSVAVYDAEYVAKLTWIDQHKVEAFNELFCDAPKLAYHAWTGVGQHSNASQTERAIGTLYALTGACDRQGGNLWTVAPPWRVMNQYDALLDASQRAKALGLKELPLGPPRLGWITSRDFAKAVLQGDPYRVTDLMSFGTNLLVSQAETARNQQALQSLEFHVHVDMYMNPTAENADIVLPASMPWEREALRCGFEISQAAVEHIQLRPKMLPTLGQCRSDMEIAFSLAQRLGLQKAFFDGSIDAAWNYQLEPLGITVDELRAHPEGLRFPQPFAYEKYRALDGDGAPKGFNTPTGRVELYCEALLKIGQPALPTFVEPFGSPYSNSADSAFPVVLSTAKSGWYVHTSHRHIASLRRKAPAPQVQISAQLARASGIAEGDWVRVDTPTGYVHLQAKLDARLHEKVAIADFGWWQACEPLGLSASRRLGDGSANINAILEDRHRDPTSGSVPLRAVNCRISAAADLNQGRWSGTKAMRLSSKTLVSKDVMHLVFQPMDGAPLPDFLPGQHVTVQLPDGPLKRSYSLIGSNKQPGALELGVRLANADALPATSMSARLHQLAVGSTVMLSEPSGVFTLPTESSRPLVLIGSGIGITPFVGYLEALLASAQSPPRVLLINICRNSHFHPLAARLRALTRACPRVESITVYWDPLADDEQGTHYDYTGRIDFAWLDDALLAARPLAYLCGSPSFLETTRQGLYGRGLADYEVFDETFSVQTTVPSGLGPQTVQIEGEEESFTWKPEVGTLLDAADKAAIALPSGCRVGQCESCSVQVVSGTVAHLSPYDGPSDRCLTCRAVPLTPLVLRR</sequence>
<dbReference type="Pfam" id="PF01568">
    <property type="entry name" value="Molydop_binding"/>
    <property type="match status" value="1"/>
</dbReference>
<dbReference type="Pfam" id="PF04879">
    <property type="entry name" value="Molybdop_Fe4S4"/>
    <property type="match status" value="1"/>
</dbReference>
<dbReference type="SUPFAM" id="SSF50692">
    <property type="entry name" value="ADC-like"/>
    <property type="match status" value="1"/>
</dbReference>
<dbReference type="InterPro" id="IPR017938">
    <property type="entry name" value="Riboflavin_synthase-like_b-brl"/>
</dbReference>
<name>A0ABR7Z3B8_9PSED</name>
<dbReference type="Pfam" id="PF00175">
    <property type="entry name" value="NAD_binding_1"/>
    <property type="match status" value="1"/>
</dbReference>
<dbReference type="Gene3D" id="3.40.50.80">
    <property type="entry name" value="Nucleotide-binding domain of ferredoxin-NADP reductase (FNR) module"/>
    <property type="match status" value="1"/>
</dbReference>
<dbReference type="PRINTS" id="PR00410">
    <property type="entry name" value="PHEHYDRXLASE"/>
</dbReference>
<feature type="domain" description="4Fe-4S Mo/W bis-MGD-type" evidence="7">
    <location>
        <begin position="2"/>
        <end position="57"/>
    </location>
</feature>
<feature type="domain" description="FAD-binding FR-type" evidence="6">
    <location>
        <begin position="792"/>
        <end position="898"/>
    </location>
</feature>
<dbReference type="Pfam" id="PF00111">
    <property type="entry name" value="Fer2"/>
    <property type="match status" value="1"/>
</dbReference>
<evidence type="ECO:0000256" key="2">
    <source>
        <dbReference type="ARBA" id="ARBA00022723"/>
    </source>
</evidence>
<evidence type="ECO:0000259" key="6">
    <source>
        <dbReference type="PROSITE" id="PS51384"/>
    </source>
</evidence>
<dbReference type="SMART" id="SM00926">
    <property type="entry name" value="Molybdop_Fe4S4"/>
    <property type="match status" value="1"/>
</dbReference>
<dbReference type="PROSITE" id="PS51384">
    <property type="entry name" value="FAD_FR"/>
    <property type="match status" value="1"/>
</dbReference>
<evidence type="ECO:0000313" key="9">
    <source>
        <dbReference type="Proteomes" id="UP000805841"/>
    </source>
</evidence>
<dbReference type="Gene3D" id="3.10.20.30">
    <property type="match status" value="1"/>
</dbReference>
<dbReference type="Gene3D" id="2.40.40.20">
    <property type="match status" value="1"/>
</dbReference>
<keyword evidence="4" id="KW-0411">Iron-sulfur</keyword>
<evidence type="ECO:0000259" key="7">
    <source>
        <dbReference type="PROSITE" id="PS51669"/>
    </source>
</evidence>
<dbReference type="InterPro" id="IPR006656">
    <property type="entry name" value="Mopterin_OxRdtase"/>
</dbReference>
<dbReference type="Pfam" id="PF00970">
    <property type="entry name" value="FAD_binding_6"/>
    <property type="match status" value="1"/>
</dbReference>
<dbReference type="CDD" id="cd00207">
    <property type="entry name" value="fer2"/>
    <property type="match status" value="1"/>
</dbReference>
<dbReference type="Proteomes" id="UP000805841">
    <property type="component" value="Unassembled WGS sequence"/>
</dbReference>
<dbReference type="InterPro" id="IPR006963">
    <property type="entry name" value="Mopterin_OxRdtase_4Fe-4S_dom"/>
</dbReference>
<dbReference type="PANTHER" id="PTHR43742">
    <property type="entry name" value="TRIMETHYLAMINE-N-OXIDE REDUCTASE"/>
    <property type="match status" value="1"/>
</dbReference>
<dbReference type="Pfam" id="PF00384">
    <property type="entry name" value="Molybdopterin"/>
    <property type="match status" value="1"/>
</dbReference>
<dbReference type="InterPro" id="IPR001041">
    <property type="entry name" value="2Fe-2S_ferredoxin-type"/>
</dbReference>
<dbReference type="InterPro" id="IPR001433">
    <property type="entry name" value="OxRdtase_FAD/NAD-bd"/>
</dbReference>
<dbReference type="InterPro" id="IPR039261">
    <property type="entry name" value="FNR_nucleotide-bd"/>
</dbReference>
<dbReference type="InterPro" id="IPR006657">
    <property type="entry name" value="MoPterin_dinucl-bd_dom"/>
</dbReference>
<evidence type="ECO:0000256" key="1">
    <source>
        <dbReference type="ARBA" id="ARBA00010312"/>
    </source>
</evidence>
<evidence type="ECO:0000256" key="3">
    <source>
        <dbReference type="ARBA" id="ARBA00023004"/>
    </source>
</evidence>
<proteinExistence type="inferred from homology"/>
<evidence type="ECO:0000256" key="4">
    <source>
        <dbReference type="ARBA" id="ARBA00023014"/>
    </source>
</evidence>
<dbReference type="InterPro" id="IPR012675">
    <property type="entry name" value="Beta-grasp_dom_sf"/>
</dbReference>
<keyword evidence="9" id="KW-1185">Reference proteome</keyword>
<dbReference type="Gene3D" id="3.40.50.740">
    <property type="match status" value="2"/>
</dbReference>
<evidence type="ECO:0000313" key="8">
    <source>
        <dbReference type="EMBL" id="MBD1599844.1"/>
    </source>
</evidence>
<dbReference type="InterPro" id="IPR009010">
    <property type="entry name" value="Asp_de-COase-like_dom_sf"/>
</dbReference>
<organism evidence="8 9">
    <name type="scientific">Pseudomonas typographi</name>
    <dbReference type="NCBI Taxonomy" id="2715964"/>
    <lineage>
        <taxon>Bacteria</taxon>
        <taxon>Pseudomonadati</taxon>
        <taxon>Pseudomonadota</taxon>
        <taxon>Gammaproteobacteria</taxon>
        <taxon>Pseudomonadales</taxon>
        <taxon>Pseudomonadaceae</taxon>
        <taxon>Pseudomonas</taxon>
    </lineage>
</organism>
<accession>A0ABR7Z3B8</accession>
<reference evidence="8 9" key="1">
    <citation type="journal article" date="2020" name="Insects">
        <title>Bacteria Belonging to Pseudomonas typographi sp. nov. from the Bark Beetle Ips typographus Have Genomic Potential to Aid in the Host Ecology.</title>
        <authorList>
            <person name="Peral-Aranega E."/>
            <person name="Saati-Santamaria Z."/>
            <person name="Kolarik M."/>
            <person name="Rivas R."/>
            <person name="Garcia-Fraile P."/>
        </authorList>
    </citation>
    <scope>NUCLEOTIDE SEQUENCE [LARGE SCALE GENOMIC DNA]</scope>
    <source>
        <strain evidence="8 9">CA3A</strain>
    </source>
</reference>
<dbReference type="SUPFAM" id="SSF52343">
    <property type="entry name" value="Ferredoxin reductase-like, C-terminal NADP-linked domain"/>
    <property type="match status" value="1"/>
</dbReference>
<dbReference type="InterPro" id="IPR050612">
    <property type="entry name" value="Prok_Mopterin_Oxidored"/>
</dbReference>
<dbReference type="CDD" id="cd02781">
    <property type="entry name" value="MopB_CT_Acetylene-hydratase"/>
    <property type="match status" value="1"/>
</dbReference>
<dbReference type="SUPFAM" id="SSF63380">
    <property type="entry name" value="Riboflavin synthase domain-like"/>
    <property type="match status" value="1"/>
</dbReference>
<dbReference type="PANTHER" id="PTHR43742:SF6">
    <property type="entry name" value="OXIDOREDUCTASE YYAE-RELATED"/>
    <property type="match status" value="1"/>
</dbReference>
<evidence type="ECO:0000259" key="5">
    <source>
        <dbReference type="PROSITE" id="PS51085"/>
    </source>
</evidence>
<dbReference type="Gene3D" id="3.40.228.10">
    <property type="entry name" value="Dimethylsulfoxide Reductase, domain 2"/>
    <property type="match status" value="2"/>
</dbReference>
<dbReference type="InterPro" id="IPR037949">
    <property type="entry name" value="MopB_CT_Acetylene-hydratase"/>
</dbReference>
<dbReference type="Gene3D" id="2.40.30.10">
    <property type="entry name" value="Translation factors"/>
    <property type="match status" value="1"/>
</dbReference>
<dbReference type="EMBL" id="JAAOCA010000016">
    <property type="protein sequence ID" value="MBD1599844.1"/>
    <property type="molecule type" value="Genomic_DNA"/>
</dbReference>
<keyword evidence="2" id="KW-0479">Metal-binding</keyword>
<dbReference type="SUPFAM" id="SSF54292">
    <property type="entry name" value="2Fe-2S ferredoxin-like"/>
    <property type="match status" value="1"/>
</dbReference>
<dbReference type="InterPro" id="IPR017927">
    <property type="entry name" value="FAD-bd_FR_type"/>
</dbReference>
<protein>
    <submittedName>
        <fullName evidence="8">Molybdopterin-dependent oxidoreductase</fullName>
    </submittedName>
</protein>
<comment type="similarity">
    <text evidence="1">Belongs to the prokaryotic molybdopterin-containing oxidoreductase family.</text>
</comment>
<comment type="caution">
    <text evidence="8">The sequence shown here is derived from an EMBL/GenBank/DDBJ whole genome shotgun (WGS) entry which is preliminary data.</text>
</comment>